<dbReference type="Proteomes" id="UP000294558">
    <property type="component" value="Unassembled WGS sequence"/>
</dbReference>
<name>A0A4R7HXX1_9ACTN</name>
<dbReference type="Pfam" id="PF00583">
    <property type="entry name" value="Acetyltransf_1"/>
    <property type="match status" value="1"/>
</dbReference>
<accession>A0A4R7HXX1</accession>
<evidence type="ECO:0000256" key="2">
    <source>
        <dbReference type="ARBA" id="ARBA00023315"/>
    </source>
</evidence>
<dbReference type="SUPFAM" id="SSF55729">
    <property type="entry name" value="Acyl-CoA N-acyltransferases (Nat)"/>
    <property type="match status" value="1"/>
</dbReference>
<comment type="caution">
    <text evidence="4">The sequence shown here is derived from an EMBL/GenBank/DDBJ whole genome shotgun (WGS) entry which is preliminary data.</text>
</comment>
<organism evidence="4 5">
    <name type="scientific">Ilumatobacter fluminis</name>
    <dbReference type="NCBI Taxonomy" id="467091"/>
    <lineage>
        <taxon>Bacteria</taxon>
        <taxon>Bacillati</taxon>
        <taxon>Actinomycetota</taxon>
        <taxon>Acidimicrobiia</taxon>
        <taxon>Acidimicrobiales</taxon>
        <taxon>Ilumatobacteraceae</taxon>
        <taxon>Ilumatobacter</taxon>
    </lineage>
</organism>
<dbReference type="PROSITE" id="PS51186">
    <property type="entry name" value="GNAT"/>
    <property type="match status" value="1"/>
</dbReference>
<dbReference type="Gene3D" id="3.40.630.30">
    <property type="match status" value="1"/>
</dbReference>
<evidence type="ECO:0000313" key="5">
    <source>
        <dbReference type="Proteomes" id="UP000294558"/>
    </source>
</evidence>
<evidence type="ECO:0000259" key="3">
    <source>
        <dbReference type="PROSITE" id="PS51186"/>
    </source>
</evidence>
<evidence type="ECO:0000256" key="1">
    <source>
        <dbReference type="ARBA" id="ARBA00022679"/>
    </source>
</evidence>
<dbReference type="RefSeq" id="WP_133868458.1">
    <property type="nucleotide sequence ID" value="NZ_SOAU01000001.1"/>
</dbReference>
<dbReference type="InterPro" id="IPR016181">
    <property type="entry name" value="Acyl_CoA_acyltransferase"/>
</dbReference>
<keyword evidence="2" id="KW-0012">Acyltransferase</keyword>
<keyword evidence="4" id="KW-0687">Ribonucleoprotein</keyword>
<reference evidence="4 5" key="1">
    <citation type="submission" date="2019-03" db="EMBL/GenBank/DDBJ databases">
        <title>Sequencing the genomes of 1000 actinobacteria strains.</title>
        <authorList>
            <person name="Klenk H.-P."/>
        </authorList>
    </citation>
    <scope>NUCLEOTIDE SEQUENCE [LARGE SCALE GENOMIC DNA]</scope>
    <source>
        <strain evidence="4 5">DSM 18936</strain>
    </source>
</reference>
<gene>
    <name evidence="4" type="ORF">BDK89_1639</name>
</gene>
<evidence type="ECO:0000313" key="4">
    <source>
        <dbReference type="EMBL" id="TDT16057.1"/>
    </source>
</evidence>
<dbReference type="CDD" id="cd04301">
    <property type="entry name" value="NAT_SF"/>
    <property type="match status" value="1"/>
</dbReference>
<dbReference type="EMBL" id="SOAU01000001">
    <property type="protein sequence ID" value="TDT16057.1"/>
    <property type="molecule type" value="Genomic_DNA"/>
</dbReference>
<keyword evidence="5" id="KW-1185">Reference proteome</keyword>
<proteinExistence type="predicted"/>
<dbReference type="GO" id="GO:0005840">
    <property type="term" value="C:ribosome"/>
    <property type="evidence" value="ECO:0007669"/>
    <property type="project" value="UniProtKB-KW"/>
</dbReference>
<feature type="domain" description="N-acetyltransferase" evidence="3">
    <location>
        <begin position="1"/>
        <end position="147"/>
    </location>
</feature>
<dbReference type="PANTHER" id="PTHR43877">
    <property type="entry name" value="AMINOALKYLPHOSPHONATE N-ACETYLTRANSFERASE-RELATED-RELATED"/>
    <property type="match status" value="1"/>
</dbReference>
<dbReference type="InterPro" id="IPR000182">
    <property type="entry name" value="GNAT_dom"/>
</dbReference>
<protein>
    <submittedName>
        <fullName evidence="4">Ribosomal protein S18 acetylase RimI-like enzyme</fullName>
    </submittedName>
</protein>
<sequence>MEIRELSSDDGSALHALFAAVLPDSPTARSTDAATRQAFLDDPATFALGAYADDAPVGLAWGIQMRSPSGRLTTYLHELDVRADHRRQGTGTALVEAAMELGRARGSTRFWLSTGGHNDIAQSLYESLGGDRKPKGDVNYWWELDRDA</sequence>
<dbReference type="AlphaFoldDB" id="A0A4R7HXX1"/>
<keyword evidence="1" id="KW-0808">Transferase</keyword>
<dbReference type="GO" id="GO:0016747">
    <property type="term" value="F:acyltransferase activity, transferring groups other than amino-acyl groups"/>
    <property type="evidence" value="ECO:0007669"/>
    <property type="project" value="InterPro"/>
</dbReference>
<dbReference type="InterPro" id="IPR050832">
    <property type="entry name" value="Bact_Acetyltransf"/>
</dbReference>
<keyword evidence="4" id="KW-0689">Ribosomal protein</keyword>
<dbReference type="OrthoDB" id="4774939at2"/>